<feature type="binding site" evidence="6">
    <location>
        <position position="90"/>
    </location>
    <ligand>
        <name>[4Fe-4S] cluster</name>
        <dbReference type="ChEBI" id="CHEBI:49883"/>
        <note>4Fe-4S-S-AdoMet</note>
    </ligand>
</feature>
<keyword evidence="4 6" id="KW-0408">Iron</keyword>
<evidence type="ECO:0000313" key="10">
    <source>
        <dbReference type="Proteomes" id="UP000007177"/>
    </source>
</evidence>
<dbReference type="GO" id="GO:0016829">
    <property type="term" value="F:lyase activity"/>
    <property type="evidence" value="ECO:0007669"/>
    <property type="project" value="UniProtKB-KW"/>
</dbReference>
<dbReference type="EMBL" id="CP002987">
    <property type="protein sequence ID" value="AFA49511.1"/>
    <property type="molecule type" value="Genomic_DNA"/>
</dbReference>
<reference evidence="10" key="1">
    <citation type="submission" date="2011-07" db="EMBL/GenBank/DDBJ databases">
        <title>Complete genome sequence of Acetobacterium woodii.</title>
        <authorList>
            <person name="Poehlein A."/>
            <person name="Schmidt S."/>
            <person name="Kaster A.-K."/>
            <person name="Goenrich M."/>
            <person name="Vollmers J."/>
            <person name="Thuermer A."/>
            <person name="Gottschalk G."/>
            <person name="Thauer R.K."/>
            <person name="Daniel R."/>
            <person name="Mueller V."/>
        </authorList>
    </citation>
    <scope>NUCLEOTIDE SEQUENCE [LARGE SCALE GENOMIC DNA]</scope>
    <source>
        <strain evidence="10">ATCC 29683 / DSM 1030 / JCM 2381 / KCTC 1655 / WB1</strain>
    </source>
</reference>
<dbReference type="InterPro" id="IPR016431">
    <property type="entry name" value="Pyrv-formate_lyase-activ_prd"/>
</dbReference>
<dbReference type="AlphaFoldDB" id="H6LG35"/>
<protein>
    <submittedName>
        <fullName evidence="9">Pyruvate-formate lyase-activating enzyme</fullName>
    </submittedName>
</protein>
<dbReference type="SUPFAM" id="SSF102114">
    <property type="entry name" value="Radical SAM enzymes"/>
    <property type="match status" value="1"/>
</dbReference>
<dbReference type="NCBIfam" id="TIGR04337">
    <property type="entry name" value="AmmeMemoSam_rS"/>
    <property type="match status" value="1"/>
</dbReference>
<dbReference type="PROSITE" id="PS51918">
    <property type="entry name" value="RADICAL_SAM"/>
    <property type="match status" value="1"/>
</dbReference>
<dbReference type="HOGENOM" id="CLU_044176_1_1_9"/>
<dbReference type="InterPro" id="IPR034457">
    <property type="entry name" value="Organic_radical-activating"/>
</dbReference>
<feature type="coiled-coil region" evidence="7">
    <location>
        <begin position="172"/>
        <end position="214"/>
    </location>
</feature>
<dbReference type="Proteomes" id="UP000007177">
    <property type="component" value="Chromosome"/>
</dbReference>
<evidence type="ECO:0000259" key="8">
    <source>
        <dbReference type="PROSITE" id="PS51918"/>
    </source>
</evidence>
<dbReference type="KEGG" id="awo:Awo_c27600"/>
<accession>H6LG35</accession>
<keyword evidence="10" id="KW-1185">Reference proteome</keyword>
<evidence type="ECO:0000256" key="4">
    <source>
        <dbReference type="ARBA" id="ARBA00023004"/>
    </source>
</evidence>
<keyword evidence="5 6" id="KW-0411">Iron-sulfur</keyword>
<evidence type="ECO:0000256" key="7">
    <source>
        <dbReference type="SAM" id="Coils"/>
    </source>
</evidence>
<keyword evidence="3 6" id="KW-0479">Metal-binding</keyword>
<evidence type="ECO:0000256" key="5">
    <source>
        <dbReference type="ARBA" id="ARBA00023014"/>
    </source>
</evidence>
<evidence type="ECO:0000256" key="2">
    <source>
        <dbReference type="ARBA" id="ARBA00022691"/>
    </source>
</evidence>
<evidence type="ECO:0000256" key="3">
    <source>
        <dbReference type="ARBA" id="ARBA00022723"/>
    </source>
</evidence>
<gene>
    <name evidence="9" type="ordered locus">Awo_c27600</name>
</gene>
<name>H6LG35_ACEWD</name>
<keyword evidence="2 6" id="KW-0949">S-adenosyl-L-methionine</keyword>
<dbReference type="PANTHER" id="PTHR30352">
    <property type="entry name" value="PYRUVATE FORMATE-LYASE-ACTIVATING ENZYME"/>
    <property type="match status" value="1"/>
</dbReference>
<dbReference type="STRING" id="931626.Awo_c27600"/>
<dbReference type="InterPro" id="IPR013785">
    <property type="entry name" value="Aldolase_TIM"/>
</dbReference>
<dbReference type="InterPro" id="IPR058240">
    <property type="entry name" value="rSAM_sf"/>
</dbReference>
<dbReference type="CDD" id="cd01335">
    <property type="entry name" value="Radical_SAM"/>
    <property type="match status" value="1"/>
</dbReference>
<feature type="domain" description="Radical SAM core" evidence="8">
    <location>
        <begin position="71"/>
        <end position="290"/>
    </location>
</feature>
<dbReference type="OrthoDB" id="9778883at2"/>
<comment type="cofactor">
    <cofactor evidence="6">
        <name>[4Fe-4S] cluster</name>
        <dbReference type="ChEBI" id="CHEBI:49883"/>
    </cofactor>
    <text evidence="6">Binds 1 [4Fe-4S] cluster. The cluster is coordinated with 3 cysteines and an exchangeable S-adenosyl-L-methionine.</text>
</comment>
<keyword evidence="7" id="KW-0175">Coiled coil</keyword>
<dbReference type="InterPro" id="IPR027596">
    <property type="entry name" value="AmmeMemoSam_rS"/>
</dbReference>
<evidence type="ECO:0000313" key="9">
    <source>
        <dbReference type="EMBL" id="AFA49511.1"/>
    </source>
</evidence>
<evidence type="ECO:0000256" key="6">
    <source>
        <dbReference type="PIRSR" id="PIRSR004869-50"/>
    </source>
</evidence>
<feature type="binding site" evidence="6">
    <location>
        <position position="86"/>
    </location>
    <ligand>
        <name>[4Fe-4S] cluster</name>
        <dbReference type="ChEBI" id="CHEBI:49883"/>
        <note>4Fe-4S-S-AdoMet</note>
    </ligand>
</feature>
<dbReference type="PANTHER" id="PTHR30352:SF5">
    <property type="entry name" value="PYRUVATE FORMATE-LYASE 1-ACTIVATING ENZYME"/>
    <property type="match status" value="1"/>
</dbReference>
<dbReference type="InterPro" id="IPR007197">
    <property type="entry name" value="rSAM"/>
</dbReference>
<keyword evidence="1" id="KW-0004">4Fe-4S</keyword>
<dbReference type="eggNOG" id="COG1180">
    <property type="taxonomic scope" value="Bacteria"/>
</dbReference>
<dbReference type="RefSeq" id="WP_014357109.1">
    <property type="nucleotide sequence ID" value="NC_016894.1"/>
</dbReference>
<keyword evidence="9" id="KW-0670">Pyruvate</keyword>
<evidence type="ECO:0000256" key="1">
    <source>
        <dbReference type="ARBA" id="ARBA00022485"/>
    </source>
</evidence>
<reference evidence="9 10" key="2">
    <citation type="journal article" date="2012" name="PLoS ONE">
        <title>An ancient pathway combining carbon dioxide fixation with the generation and utilization of a sodium ion gradient for ATP synthesis.</title>
        <authorList>
            <person name="Poehlein A."/>
            <person name="Schmidt S."/>
            <person name="Kaster A.K."/>
            <person name="Goenrich M."/>
            <person name="Vollmers J."/>
            <person name="Thurmer A."/>
            <person name="Bertsch J."/>
            <person name="Schuchmann K."/>
            <person name="Voigt B."/>
            <person name="Hecker M."/>
            <person name="Daniel R."/>
            <person name="Thauer R.K."/>
            <person name="Gottschalk G."/>
            <person name="Muller V."/>
        </authorList>
    </citation>
    <scope>NUCLEOTIDE SEQUENCE [LARGE SCALE GENOMIC DNA]</scope>
    <source>
        <strain evidence="10">ATCC 29683 / DSM 1030 / JCM 2381 / KCTC 1655 / WB1</strain>
    </source>
</reference>
<dbReference type="PIRSF" id="PIRSF004869">
    <property type="entry name" value="PflX_prd"/>
    <property type="match status" value="1"/>
</dbReference>
<dbReference type="SMART" id="SM00729">
    <property type="entry name" value="Elp3"/>
    <property type="match status" value="1"/>
</dbReference>
<dbReference type="Pfam" id="PF04055">
    <property type="entry name" value="Radical_SAM"/>
    <property type="match status" value="1"/>
</dbReference>
<dbReference type="SFLD" id="SFLDS00029">
    <property type="entry name" value="Radical_SAM"/>
    <property type="match status" value="1"/>
</dbReference>
<keyword evidence="9" id="KW-0456">Lyase</keyword>
<sequence>MRFRIFSKSTKGGKIVSRIPCQLCPHHCQLDLDEIGFCRARMNKADQIIDLNYGMVTAIALDPIEKKPLRHFFPGSKILSVGSYGCNLRCQFCQNYEISMVGADQAQGRQMTPQGLASNAMRLVGEGNIGLAYTYNEPLVGYEFVRDCAKEVKKNGMKNVLVTNGCFCETTVREILTNIDALNIDLKAFNEKFYQKINGDLETVKQTIKIANENCHVEVTTLIIPGENDSEEEMRALSQWLSRVGKNIPLHITRFFPSYKMLDQKATDVAKVYHLADVAREVLEFVYVGNC</sequence>
<dbReference type="InterPro" id="IPR006638">
    <property type="entry name" value="Elp3/MiaA/NifB-like_rSAM"/>
</dbReference>
<organism evidence="9 10">
    <name type="scientific">Acetobacterium woodii (strain ATCC 29683 / DSM 1030 / JCM 2381 / KCTC 1655 / WB1)</name>
    <dbReference type="NCBI Taxonomy" id="931626"/>
    <lineage>
        <taxon>Bacteria</taxon>
        <taxon>Bacillati</taxon>
        <taxon>Bacillota</taxon>
        <taxon>Clostridia</taxon>
        <taxon>Eubacteriales</taxon>
        <taxon>Eubacteriaceae</taxon>
        <taxon>Acetobacterium</taxon>
    </lineage>
</organism>
<dbReference type="GO" id="GO:0051539">
    <property type="term" value="F:4 iron, 4 sulfur cluster binding"/>
    <property type="evidence" value="ECO:0007669"/>
    <property type="project" value="UniProtKB-KW"/>
</dbReference>
<feature type="binding site" evidence="6">
    <location>
        <position position="93"/>
    </location>
    <ligand>
        <name>[4Fe-4S] cluster</name>
        <dbReference type="ChEBI" id="CHEBI:49883"/>
        <note>4Fe-4S-S-AdoMet</note>
    </ligand>
</feature>
<proteinExistence type="predicted"/>
<dbReference type="GO" id="GO:0046872">
    <property type="term" value="F:metal ion binding"/>
    <property type="evidence" value="ECO:0007669"/>
    <property type="project" value="UniProtKB-KW"/>
</dbReference>
<dbReference type="SFLD" id="SFLDG01101">
    <property type="entry name" value="Uncharacterised_Radical_SAM_Su"/>
    <property type="match status" value="1"/>
</dbReference>
<dbReference type="Gene3D" id="3.20.20.70">
    <property type="entry name" value="Aldolase class I"/>
    <property type="match status" value="1"/>
</dbReference>